<keyword evidence="1" id="KW-0694">RNA-binding</keyword>
<dbReference type="EMBL" id="CACVBM020001163">
    <property type="protein sequence ID" value="CAA7036358.1"/>
    <property type="molecule type" value="Genomic_DNA"/>
</dbReference>
<dbReference type="InterPro" id="IPR035979">
    <property type="entry name" value="RBD_domain_sf"/>
</dbReference>
<evidence type="ECO:0000259" key="2">
    <source>
        <dbReference type="PROSITE" id="PS50102"/>
    </source>
</evidence>
<dbReference type="Gene3D" id="3.30.70.330">
    <property type="match status" value="1"/>
</dbReference>
<sequence>MEKNQSRVITDQPRGANITTRIRVQEKPIVYLNVPDQQEAVVPEPIAPIVQPQQWAIVHVPIHQEPPPEAEPAFSSTVFVSNLNLDEETARETVESLFNGNLEIRLIRNAAGEFRGWCHVVFATPEAA</sequence>
<gene>
    <name evidence="3" type="ORF">MERR_LOCUS23593</name>
</gene>
<evidence type="ECO:0000313" key="3">
    <source>
        <dbReference type="EMBL" id="CAA7036358.1"/>
    </source>
</evidence>
<feature type="domain" description="RRM" evidence="2">
    <location>
        <begin position="76"/>
        <end position="128"/>
    </location>
</feature>
<dbReference type="Proteomes" id="UP000467841">
    <property type="component" value="Unassembled WGS sequence"/>
</dbReference>
<dbReference type="InterPro" id="IPR000504">
    <property type="entry name" value="RRM_dom"/>
</dbReference>
<organism evidence="3 4">
    <name type="scientific">Microthlaspi erraticum</name>
    <dbReference type="NCBI Taxonomy" id="1685480"/>
    <lineage>
        <taxon>Eukaryota</taxon>
        <taxon>Viridiplantae</taxon>
        <taxon>Streptophyta</taxon>
        <taxon>Embryophyta</taxon>
        <taxon>Tracheophyta</taxon>
        <taxon>Spermatophyta</taxon>
        <taxon>Magnoliopsida</taxon>
        <taxon>eudicotyledons</taxon>
        <taxon>Gunneridae</taxon>
        <taxon>Pentapetalae</taxon>
        <taxon>rosids</taxon>
        <taxon>malvids</taxon>
        <taxon>Brassicales</taxon>
        <taxon>Brassicaceae</taxon>
        <taxon>Coluteocarpeae</taxon>
        <taxon>Microthlaspi</taxon>
    </lineage>
</organism>
<dbReference type="InterPro" id="IPR012677">
    <property type="entry name" value="Nucleotide-bd_a/b_plait_sf"/>
</dbReference>
<name>A0A6D2JHM7_9BRAS</name>
<evidence type="ECO:0000313" key="4">
    <source>
        <dbReference type="Proteomes" id="UP000467841"/>
    </source>
</evidence>
<reference evidence="3" key="1">
    <citation type="submission" date="2020-01" db="EMBL/GenBank/DDBJ databases">
        <authorList>
            <person name="Mishra B."/>
        </authorList>
    </citation>
    <scope>NUCLEOTIDE SEQUENCE [LARGE SCALE GENOMIC DNA]</scope>
</reference>
<comment type="caution">
    <text evidence="3">The sequence shown here is derived from an EMBL/GenBank/DDBJ whole genome shotgun (WGS) entry which is preliminary data.</text>
</comment>
<keyword evidence="4" id="KW-1185">Reference proteome</keyword>
<protein>
    <recommendedName>
        <fullName evidence="2">RRM domain-containing protein</fullName>
    </recommendedName>
</protein>
<dbReference type="SUPFAM" id="SSF54928">
    <property type="entry name" value="RNA-binding domain, RBD"/>
    <property type="match status" value="1"/>
</dbReference>
<dbReference type="PROSITE" id="PS50102">
    <property type="entry name" value="RRM"/>
    <property type="match status" value="1"/>
</dbReference>
<dbReference type="AlphaFoldDB" id="A0A6D2JHM7"/>
<proteinExistence type="predicted"/>
<accession>A0A6D2JHM7</accession>
<evidence type="ECO:0000256" key="1">
    <source>
        <dbReference type="PROSITE-ProRule" id="PRU00176"/>
    </source>
</evidence>
<dbReference type="GO" id="GO:0003723">
    <property type="term" value="F:RNA binding"/>
    <property type="evidence" value="ECO:0007669"/>
    <property type="project" value="UniProtKB-UniRule"/>
</dbReference>